<name>A0AAW2K762_SESRA</name>
<organism evidence="1">
    <name type="scientific">Sesamum radiatum</name>
    <name type="common">Black benniseed</name>
    <dbReference type="NCBI Taxonomy" id="300843"/>
    <lineage>
        <taxon>Eukaryota</taxon>
        <taxon>Viridiplantae</taxon>
        <taxon>Streptophyta</taxon>
        <taxon>Embryophyta</taxon>
        <taxon>Tracheophyta</taxon>
        <taxon>Spermatophyta</taxon>
        <taxon>Magnoliopsida</taxon>
        <taxon>eudicotyledons</taxon>
        <taxon>Gunneridae</taxon>
        <taxon>Pentapetalae</taxon>
        <taxon>asterids</taxon>
        <taxon>lamiids</taxon>
        <taxon>Lamiales</taxon>
        <taxon>Pedaliaceae</taxon>
        <taxon>Sesamum</taxon>
    </lineage>
</organism>
<comment type="caution">
    <text evidence="1">The sequence shown here is derived from an EMBL/GenBank/DDBJ whole genome shotgun (WGS) entry which is preliminary data.</text>
</comment>
<gene>
    <name evidence="1" type="ORF">Sradi_6448600</name>
</gene>
<reference evidence="1" key="1">
    <citation type="submission" date="2020-06" db="EMBL/GenBank/DDBJ databases">
        <authorList>
            <person name="Li T."/>
            <person name="Hu X."/>
            <person name="Zhang T."/>
            <person name="Song X."/>
            <person name="Zhang H."/>
            <person name="Dai N."/>
            <person name="Sheng W."/>
            <person name="Hou X."/>
            <person name="Wei L."/>
        </authorList>
    </citation>
    <scope>NUCLEOTIDE SEQUENCE</scope>
    <source>
        <strain evidence="1">G02</strain>
        <tissue evidence="1">Leaf</tissue>
    </source>
</reference>
<sequence length="147" mass="17318">MPSRKVLHFFEEVNAKLLKKYLYPVEKFYEKAFIRTQRHKSTMINVYNRRVKARYFQVGDLVLRRVDTLNPVGKMDHNWEGPYKVTRIIGKAAYELEDEEGLSLSKSLEHTQSKEVLHMTKDFPQIAIMSSTKDIPYVTIMFSTKDV</sequence>
<evidence type="ECO:0000313" key="1">
    <source>
        <dbReference type="EMBL" id="KAL0301718.1"/>
    </source>
</evidence>
<dbReference type="AlphaFoldDB" id="A0AAW2K762"/>
<dbReference type="EMBL" id="JACGWJ010000030">
    <property type="protein sequence ID" value="KAL0301718.1"/>
    <property type="molecule type" value="Genomic_DNA"/>
</dbReference>
<proteinExistence type="predicted"/>
<accession>A0AAW2K762</accession>
<protein>
    <submittedName>
        <fullName evidence="1">Uncharacterized protein</fullName>
    </submittedName>
</protein>
<reference evidence="1" key="2">
    <citation type="journal article" date="2024" name="Plant">
        <title>Genomic evolution and insights into agronomic trait innovations of Sesamum species.</title>
        <authorList>
            <person name="Miao H."/>
            <person name="Wang L."/>
            <person name="Qu L."/>
            <person name="Liu H."/>
            <person name="Sun Y."/>
            <person name="Le M."/>
            <person name="Wang Q."/>
            <person name="Wei S."/>
            <person name="Zheng Y."/>
            <person name="Lin W."/>
            <person name="Duan Y."/>
            <person name="Cao H."/>
            <person name="Xiong S."/>
            <person name="Wang X."/>
            <person name="Wei L."/>
            <person name="Li C."/>
            <person name="Ma Q."/>
            <person name="Ju M."/>
            <person name="Zhao R."/>
            <person name="Li G."/>
            <person name="Mu C."/>
            <person name="Tian Q."/>
            <person name="Mei H."/>
            <person name="Zhang T."/>
            <person name="Gao T."/>
            <person name="Zhang H."/>
        </authorList>
    </citation>
    <scope>NUCLEOTIDE SEQUENCE</scope>
    <source>
        <strain evidence="1">G02</strain>
    </source>
</reference>